<dbReference type="PANTHER" id="PTHR43581">
    <property type="entry name" value="ATP/GTP PHOSPHATASE"/>
    <property type="match status" value="1"/>
</dbReference>
<name>A0ABU9QSP0_9BURK</name>
<dbReference type="RefSeq" id="WP_201661952.1">
    <property type="nucleotide sequence ID" value="NZ_CAJHCS010000055.1"/>
</dbReference>
<feature type="domain" description="ATPase AAA-type core" evidence="1">
    <location>
        <begin position="190"/>
        <end position="258"/>
    </location>
</feature>
<dbReference type="Gene3D" id="3.40.50.300">
    <property type="entry name" value="P-loop containing nucleotide triphosphate hydrolases"/>
    <property type="match status" value="1"/>
</dbReference>
<dbReference type="EMBL" id="JAZHGC010000069">
    <property type="protein sequence ID" value="MEM5292075.1"/>
    <property type="molecule type" value="Genomic_DNA"/>
</dbReference>
<dbReference type="InterPro" id="IPR027417">
    <property type="entry name" value="P-loop_NTPase"/>
</dbReference>
<proteinExistence type="predicted"/>
<evidence type="ECO:0000313" key="4">
    <source>
        <dbReference type="Proteomes" id="UP001494588"/>
    </source>
</evidence>
<comment type="caution">
    <text evidence="3">The sequence shown here is derived from an EMBL/GenBank/DDBJ whole genome shotgun (WGS) entry which is preliminary data.</text>
</comment>
<dbReference type="InterPro" id="IPR029492">
    <property type="entry name" value="DUF4435"/>
</dbReference>
<organism evidence="3 4">
    <name type="scientific">Paraburkholderia sabiae</name>
    <dbReference type="NCBI Taxonomy" id="273251"/>
    <lineage>
        <taxon>Bacteria</taxon>
        <taxon>Pseudomonadati</taxon>
        <taxon>Pseudomonadota</taxon>
        <taxon>Betaproteobacteria</taxon>
        <taxon>Burkholderiales</taxon>
        <taxon>Burkholderiaceae</taxon>
        <taxon>Paraburkholderia</taxon>
    </lineage>
</organism>
<evidence type="ECO:0000313" key="3">
    <source>
        <dbReference type="EMBL" id="MEM5292075.1"/>
    </source>
</evidence>
<dbReference type="Proteomes" id="UP001494588">
    <property type="component" value="Unassembled WGS sequence"/>
</dbReference>
<gene>
    <name evidence="3" type="ORF">V4C55_40935</name>
</gene>
<feature type="domain" description="DUF4435" evidence="2">
    <location>
        <begin position="304"/>
        <end position="450"/>
    </location>
</feature>
<reference evidence="3 4" key="1">
    <citation type="submission" date="2024-01" db="EMBL/GenBank/DDBJ databases">
        <title>The diversity of rhizobia nodulating Mimosa spp. in eleven states of Brazil covering several biomes is determined by host plant, location, and edaphic factors.</title>
        <authorList>
            <person name="Rouws L."/>
            <person name="Barauna A."/>
            <person name="Beukes C."/>
            <person name="De Faria S.M."/>
            <person name="Gross E."/>
            <person name="Dos Reis Junior F.B."/>
            <person name="Simon M."/>
            <person name="Maluk M."/>
            <person name="Odee D.W."/>
            <person name="Kenicer G."/>
            <person name="Young J.P.W."/>
            <person name="Reis V.M."/>
            <person name="Zilli J."/>
            <person name="James E.K."/>
        </authorList>
    </citation>
    <scope>NUCLEOTIDE SEQUENCE [LARGE SCALE GENOMIC DNA]</scope>
    <source>
        <strain evidence="3 4">JPY77</strain>
    </source>
</reference>
<dbReference type="Pfam" id="PF13304">
    <property type="entry name" value="AAA_21"/>
    <property type="match status" value="1"/>
</dbReference>
<dbReference type="SUPFAM" id="SSF52540">
    <property type="entry name" value="P-loop containing nucleoside triphosphate hydrolases"/>
    <property type="match status" value="1"/>
</dbReference>
<evidence type="ECO:0000259" key="2">
    <source>
        <dbReference type="Pfam" id="PF14491"/>
    </source>
</evidence>
<dbReference type="Pfam" id="PF14491">
    <property type="entry name" value="DUF4435"/>
    <property type="match status" value="1"/>
</dbReference>
<dbReference type="InterPro" id="IPR051396">
    <property type="entry name" value="Bact_Antivir_Def_Nuclease"/>
</dbReference>
<dbReference type="CDD" id="cd00267">
    <property type="entry name" value="ABC_ATPase"/>
    <property type="match status" value="1"/>
</dbReference>
<accession>A0ABU9QSP0</accession>
<protein>
    <submittedName>
        <fullName evidence="3">DUF4435 domain-containing protein</fullName>
    </submittedName>
</protein>
<sequence>MQSRTFVLPKTGMAFDQNNEWPADKCTALDVQKSIVIVGANGSGKTRLGTWIDLYSPQKESTLRVSAQKSLTMPDSSQLISLTIAESDLIYGFGKATENQNPAGYKLVNRWGSSGPVHMLNDFPKLMVYLFSEQADVSAKYLADSRLSEKRVPPPVTKLEQIKNLWETLLPHRELVLGGAELHTKVAKSDGTSYKASQMSDGERALFYLVGQCLAAPKNGIIVVDEPEVHLHKSLQSPLWNAIENLRADCLFVYITHDVDFAASQVAATKLWLKGFDGASWDWATIDGVDGMPEDLLLEILGSRKPVVFVEGDNGSHDVALYRALLPDYLVMPRGSCSAVIAGVRALRDNKQFHHLDIVGLIDRDRRGDEEIQALEKDGIHVLDMAEVENLFCTREVLELCSTRLARDAQIDFDKIAKLAFERLNSELETQVSMRVAAEIKYRLNLFDVKAKGPGALDSALKQAAANIDVSVLYSETEELFASLISQKDYNGLLKYYNRKSLASQIGATIGLANKELPALVLRMASGDSVHAIREAVRPYFGDFKDKIPVKPTEYPKVAEPSSAIVSQVPLPE</sequence>
<keyword evidence="4" id="KW-1185">Reference proteome</keyword>
<dbReference type="InterPro" id="IPR003959">
    <property type="entry name" value="ATPase_AAA_core"/>
</dbReference>
<dbReference type="PANTHER" id="PTHR43581:SF4">
    <property type="entry name" value="ATP_GTP PHOSPHATASE"/>
    <property type="match status" value="1"/>
</dbReference>
<evidence type="ECO:0000259" key="1">
    <source>
        <dbReference type="Pfam" id="PF13304"/>
    </source>
</evidence>